<dbReference type="SUPFAM" id="SSF52799">
    <property type="entry name" value="(Phosphotyrosine protein) phosphatases II"/>
    <property type="match status" value="1"/>
</dbReference>
<dbReference type="Pfam" id="PF00102">
    <property type="entry name" value="Y_phosphatase"/>
    <property type="match status" value="1"/>
</dbReference>
<evidence type="ECO:0000259" key="2">
    <source>
        <dbReference type="PROSITE" id="PS50055"/>
    </source>
</evidence>
<reference evidence="3" key="1">
    <citation type="submission" date="2020-11" db="EMBL/GenBank/DDBJ databases">
        <authorList>
            <person name="Tran Van P."/>
        </authorList>
    </citation>
    <scope>NUCLEOTIDE SEQUENCE</scope>
</reference>
<dbReference type="SMART" id="SM00194">
    <property type="entry name" value="PTPc"/>
    <property type="match status" value="1"/>
</dbReference>
<dbReference type="InterPro" id="IPR000242">
    <property type="entry name" value="PTP_cat"/>
</dbReference>
<dbReference type="PANTHER" id="PTHR19134">
    <property type="entry name" value="RECEPTOR-TYPE TYROSINE-PROTEIN PHOSPHATASE"/>
    <property type="match status" value="1"/>
</dbReference>
<proteinExistence type="predicted"/>
<sequence>MAPINDNTFSIFSSLSESANGILFGTICGLFLVLVLLSSVLCFLKRKASETSGSDDERLGLTALIRRTNATKIAISYFKRNLKPFPKNFPIAPLMQAIRLKTCPKIDIQTLKATIKLGYDQTRVILNTIEGIPGSDYINADFVEGYKRRKVFICAQGPTQKTVNDFWRMIYEQKCRVIVMLTGIEEQGRIKCSQYWSEEQPKEISNMF</sequence>
<feature type="transmembrane region" description="Helical" evidence="1">
    <location>
        <begin position="22"/>
        <end position="44"/>
    </location>
</feature>
<keyword evidence="1" id="KW-0812">Transmembrane</keyword>
<keyword evidence="1" id="KW-1133">Transmembrane helix</keyword>
<organism evidence="3">
    <name type="scientific">Medioppia subpectinata</name>
    <dbReference type="NCBI Taxonomy" id="1979941"/>
    <lineage>
        <taxon>Eukaryota</taxon>
        <taxon>Metazoa</taxon>
        <taxon>Ecdysozoa</taxon>
        <taxon>Arthropoda</taxon>
        <taxon>Chelicerata</taxon>
        <taxon>Arachnida</taxon>
        <taxon>Acari</taxon>
        <taxon>Acariformes</taxon>
        <taxon>Sarcoptiformes</taxon>
        <taxon>Oribatida</taxon>
        <taxon>Brachypylina</taxon>
        <taxon>Oppioidea</taxon>
        <taxon>Oppiidae</taxon>
        <taxon>Medioppia</taxon>
    </lineage>
</organism>
<dbReference type="EMBL" id="OC893006">
    <property type="protein sequence ID" value="CAD7646985.1"/>
    <property type="molecule type" value="Genomic_DNA"/>
</dbReference>
<dbReference type="EMBL" id="CAJPIZ010038431">
    <property type="protein sequence ID" value="CAG2121279.1"/>
    <property type="molecule type" value="Genomic_DNA"/>
</dbReference>
<dbReference type="GO" id="GO:0004725">
    <property type="term" value="F:protein tyrosine phosphatase activity"/>
    <property type="evidence" value="ECO:0007669"/>
    <property type="project" value="InterPro"/>
</dbReference>
<keyword evidence="4" id="KW-1185">Reference proteome</keyword>
<dbReference type="InterPro" id="IPR050348">
    <property type="entry name" value="Protein-Tyr_Phosphatase"/>
</dbReference>
<dbReference type="InterPro" id="IPR029021">
    <property type="entry name" value="Prot-tyrosine_phosphatase-like"/>
</dbReference>
<accession>A0A7R9LSD9</accession>
<dbReference type="Gene3D" id="3.90.190.10">
    <property type="entry name" value="Protein tyrosine phosphatase superfamily"/>
    <property type="match status" value="1"/>
</dbReference>
<name>A0A7R9LSD9_9ACAR</name>
<dbReference type="PANTHER" id="PTHR19134:SF531">
    <property type="entry name" value="TYROSINE-PROTEIN PHOSPHATASE LAR"/>
    <property type="match status" value="1"/>
</dbReference>
<evidence type="ECO:0000256" key="1">
    <source>
        <dbReference type="SAM" id="Phobius"/>
    </source>
</evidence>
<dbReference type="OrthoDB" id="6022401at2759"/>
<dbReference type="PRINTS" id="PR00700">
    <property type="entry name" value="PRTYPHPHTASE"/>
</dbReference>
<evidence type="ECO:0000313" key="4">
    <source>
        <dbReference type="Proteomes" id="UP000759131"/>
    </source>
</evidence>
<feature type="non-terminal residue" evidence="3">
    <location>
        <position position="208"/>
    </location>
</feature>
<evidence type="ECO:0000313" key="3">
    <source>
        <dbReference type="EMBL" id="CAD7646985.1"/>
    </source>
</evidence>
<gene>
    <name evidence="3" type="ORF">OSB1V03_LOCUS21225</name>
</gene>
<dbReference type="PROSITE" id="PS50055">
    <property type="entry name" value="TYR_PHOSPHATASE_PTP"/>
    <property type="match status" value="1"/>
</dbReference>
<dbReference type="Proteomes" id="UP000759131">
    <property type="component" value="Unassembled WGS sequence"/>
</dbReference>
<keyword evidence="1" id="KW-0472">Membrane</keyword>
<feature type="domain" description="Tyrosine-protein phosphatase" evidence="2">
    <location>
        <begin position="117"/>
        <end position="208"/>
    </location>
</feature>
<protein>
    <recommendedName>
        <fullName evidence="2">Tyrosine-protein phosphatase domain-containing protein</fullName>
    </recommendedName>
</protein>
<dbReference type="AlphaFoldDB" id="A0A7R9LSD9"/>